<dbReference type="Proteomes" id="UP000712673">
    <property type="component" value="Unassembled WGS sequence"/>
</dbReference>
<dbReference type="PROSITE" id="PS00141">
    <property type="entry name" value="ASP_PROTEASE"/>
    <property type="match status" value="2"/>
</dbReference>
<comment type="caution">
    <text evidence="2">The sequence shown here is derived from an EMBL/GenBank/DDBJ whole genome shotgun (WGS) entry which is preliminary data.</text>
</comment>
<dbReference type="SUPFAM" id="SSF50630">
    <property type="entry name" value="Acid proteases"/>
    <property type="match status" value="2"/>
</dbReference>
<proteinExistence type="predicted"/>
<feature type="region of interest" description="Disordered" evidence="1">
    <location>
        <begin position="1"/>
        <end position="27"/>
    </location>
</feature>
<protein>
    <recommendedName>
        <fullName evidence="4">Peptidase A2 domain-containing protein</fullName>
    </recommendedName>
</protein>
<evidence type="ECO:0000256" key="1">
    <source>
        <dbReference type="SAM" id="MobiDB-lite"/>
    </source>
</evidence>
<sequence length="300" mass="32661">RSSTLRPEHLQERAHRAEPDRSTARPPGLFEVPFRTLGKHAVVHAVLNEKAVVSLLLDTGATRTLIRPEITTHLDLQPNDAALTQTVTIIGGRQVSVPLFEIETLTVGQAVTSALLTGVVSSFPEAPFVDGLLGGDFLEQFAMVLDYTRSRLWLTPLELRPRFSTPLPDPRRAISLRLAGTLVLVQAVLNHTAPVTLLLDTGASYSLLTPEAALRSGIRVTPEAPTQTLVRADGQRYEVPFAPATALTLGPVVVEQVALGLADVFPQAPMIDGVLGVDVLERFTVTLDWANRRMWLEPRS</sequence>
<dbReference type="EMBL" id="VGLS01001087">
    <property type="protein sequence ID" value="MBM3226873.1"/>
    <property type="molecule type" value="Genomic_DNA"/>
</dbReference>
<evidence type="ECO:0000313" key="3">
    <source>
        <dbReference type="Proteomes" id="UP000712673"/>
    </source>
</evidence>
<reference evidence="2" key="1">
    <citation type="submission" date="2019-03" db="EMBL/GenBank/DDBJ databases">
        <title>Lake Tanganyika Metagenome-Assembled Genomes (MAGs).</title>
        <authorList>
            <person name="Tran P."/>
        </authorList>
    </citation>
    <scope>NUCLEOTIDE SEQUENCE</scope>
    <source>
        <strain evidence="2">K_DeepCast_65m_m2_066</strain>
    </source>
</reference>
<dbReference type="CDD" id="cd05483">
    <property type="entry name" value="retropepsin_like_bacteria"/>
    <property type="match status" value="1"/>
</dbReference>
<gene>
    <name evidence="2" type="ORF">FJZ47_24165</name>
</gene>
<feature type="non-terminal residue" evidence="2">
    <location>
        <position position="1"/>
    </location>
</feature>
<dbReference type="InterPro" id="IPR001969">
    <property type="entry name" value="Aspartic_peptidase_AS"/>
</dbReference>
<evidence type="ECO:0000313" key="2">
    <source>
        <dbReference type="EMBL" id="MBM3226873.1"/>
    </source>
</evidence>
<organism evidence="2 3">
    <name type="scientific">Tectimicrobiota bacterium</name>
    <dbReference type="NCBI Taxonomy" id="2528274"/>
    <lineage>
        <taxon>Bacteria</taxon>
        <taxon>Pseudomonadati</taxon>
        <taxon>Nitrospinota/Tectimicrobiota group</taxon>
        <taxon>Candidatus Tectimicrobiota</taxon>
    </lineage>
</organism>
<dbReference type="AlphaFoldDB" id="A0A938B6N1"/>
<dbReference type="GO" id="GO:0004190">
    <property type="term" value="F:aspartic-type endopeptidase activity"/>
    <property type="evidence" value="ECO:0007669"/>
    <property type="project" value="InterPro"/>
</dbReference>
<dbReference type="InterPro" id="IPR021109">
    <property type="entry name" value="Peptidase_aspartic_dom_sf"/>
</dbReference>
<evidence type="ECO:0008006" key="4">
    <source>
        <dbReference type="Google" id="ProtNLM"/>
    </source>
</evidence>
<dbReference type="Gene3D" id="2.40.70.10">
    <property type="entry name" value="Acid Proteases"/>
    <property type="match status" value="2"/>
</dbReference>
<dbReference type="GO" id="GO:0006508">
    <property type="term" value="P:proteolysis"/>
    <property type="evidence" value="ECO:0007669"/>
    <property type="project" value="InterPro"/>
</dbReference>
<name>A0A938B6N1_UNCTE</name>
<dbReference type="Pfam" id="PF13650">
    <property type="entry name" value="Asp_protease_2"/>
    <property type="match status" value="2"/>
</dbReference>
<feature type="compositionally biased region" description="Basic and acidic residues" evidence="1">
    <location>
        <begin position="1"/>
        <end position="23"/>
    </location>
</feature>
<accession>A0A938B6N1</accession>
<dbReference type="InterPro" id="IPR034122">
    <property type="entry name" value="Retropepsin-like_bacterial"/>
</dbReference>